<name>A0A937DIE9_9BACT</name>
<comment type="caution">
    <text evidence="2">The sequence shown here is derived from an EMBL/GenBank/DDBJ whole genome shotgun (WGS) entry which is preliminary data.</text>
</comment>
<dbReference type="EMBL" id="JAERQG010000001">
    <property type="protein sequence ID" value="MBL0764945.1"/>
    <property type="molecule type" value="Genomic_DNA"/>
</dbReference>
<accession>A0A937DIE9</accession>
<keyword evidence="3" id="KW-1185">Reference proteome</keyword>
<dbReference type="RefSeq" id="WP_201918991.1">
    <property type="nucleotide sequence ID" value="NZ_JAERQG010000001.1"/>
</dbReference>
<sequence>MKKNKLIFALTVVSILFSTSCSDQRTGIVDIKFTTDLTQTDLNKIQEDLKSQNIDLTYDLLEFDGSGNLKKISASIDYNDGYKGSFQSRELQPADSPGFYHDFSKN</sequence>
<gene>
    <name evidence="2" type="ORF">JKP34_06760</name>
</gene>
<dbReference type="PROSITE" id="PS51257">
    <property type="entry name" value="PROKAR_LIPOPROTEIN"/>
    <property type="match status" value="1"/>
</dbReference>
<feature type="region of interest" description="Disordered" evidence="1">
    <location>
        <begin position="87"/>
        <end position="106"/>
    </location>
</feature>
<dbReference type="Proteomes" id="UP000642920">
    <property type="component" value="Unassembled WGS sequence"/>
</dbReference>
<organism evidence="2 3">
    <name type="scientific">Marivirga atlantica</name>
    <dbReference type="NCBI Taxonomy" id="1548457"/>
    <lineage>
        <taxon>Bacteria</taxon>
        <taxon>Pseudomonadati</taxon>
        <taxon>Bacteroidota</taxon>
        <taxon>Cytophagia</taxon>
        <taxon>Cytophagales</taxon>
        <taxon>Marivirgaceae</taxon>
        <taxon>Marivirga</taxon>
    </lineage>
</organism>
<dbReference type="AlphaFoldDB" id="A0A937DIE9"/>
<evidence type="ECO:0000256" key="1">
    <source>
        <dbReference type="SAM" id="MobiDB-lite"/>
    </source>
</evidence>
<evidence type="ECO:0000313" key="2">
    <source>
        <dbReference type="EMBL" id="MBL0764945.1"/>
    </source>
</evidence>
<protein>
    <submittedName>
        <fullName evidence="2">Uncharacterized protein</fullName>
    </submittedName>
</protein>
<proteinExistence type="predicted"/>
<reference evidence="2" key="1">
    <citation type="submission" date="2021-01" db="EMBL/GenBank/DDBJ databases">
        <title>Marivirga sp. nov., isolated from intertidal surface sediments.</title>
        <authorList>
            <person name="Zhang M."/>
        </authorList>
    </citation>
    <scope>NUCLEOTIDE SEQUENCE</scope>
    <source>
        <strain evidence="2">SM1354</strain>
    </source>
</reference>
<evidence type="ECO:0000313" key="3">
    <source>
        <dbReference type="Proteomes" id="UP000642920"/>
    </source>
</evidence>